<dbReference type="GO" id="GO:0004527">
    <property type="term" value="F:exonuclease activity"/>
    <property type="evidence" value="ECO:0007669"/>
    <property type="project" value="UniProtKB-KW"/>
</dbReference>
<reference evidence="5 6" key="1">
    <citation type="journal article" date="2015" name="Viruses">
        <title>The complete sequence of the first Spodoptera frugiperda Betabaculovirus genome: a natural multiple recombinant virus.</title>
        <authorList>
            <person name="Cuartas P.E."/>
            <person name="Barrera G.P."/>
            <person name="Belaich M.N."/>
            <person name="Barreto E."/>
            <person name="Ghiringhelli P.D."/>
            <person name="Villamizar L.F."/>
        </authorList>
    </citation>
    <scope>NUCLEOTIDE SEQUENCE [LARGE SCALE GENOMIC DNA]</scope>
    <source>
        <strain evidence="5">VG008</strain>
    </source>
</reference>
<dbReference type="Proteomes" id="UP000201335">
    <property type="component" value="Segment"/>
</dbReference>
<dbReference type="KEGG" id="vg:23632123"/>
<dbReference type="InterPro" id="IPR011335">
    <property type="entry name" value="Restrct_endonuc-II-like"/>
</dbReference>
<dbReference type="InterPro" id="IPR051703">
    <property type="entry name" value="NF-kappa-B_Signaling_Reg"/>
</dbReference>
<evidence type="ECO:0000256" key="3">
    <source>
        <dbReference type="ARBA" id="ARBA00022801"/>
    </source>
</evidence>
<keyword evidence="3" id="KW-0378">Hydrolase</keyword>
<keyword evidence="2" id="KW-0255">Endonuclease</keyword>
<protein>
    <submittedName>
        <fullName evidence="5">Alk-exo</fullName>
    </submittedName>
</protein>
<evidence type="ECO:0000313" key="5">
    <source>
        <dbReference type="EMBL" id="AJK91782.1"/>
    </source>
</evidence>
<evidence type="ECO:0000256" key="2">
    <source>
        <dbReference type="ARBA" id="ARBA00022759"/>
    </source>
</evidence>
<keyword evidence="1" id="KW-0540">Nuclease</keyword>
<keyword evidence="4" id="KW-0269">Exonuclease</keyword>
<evidence type="ECO:0000313" key="6">
    <source>
        <dbReference type="Proteomes" id="UP000201335"/>
    </source>
</evidence>
<accession>A0A0C5ASH6</accession>
<dbReference type="OrthoDB" id="9306at10239"/>
<name>A0A0C5ASH6_9BBAC</name>
<keyword evidence="6" id="KW-1185">Reference proteome</keyword>
<dbReference type="SUPFAM" id="SSF52980">
    <property type="entry name" value="Restriction endonuclease-like"/>
    <property type="match status" value="1"/>
</dbReference>
<sequence length="405" mass="47380">MEQHNLAMSEYEQYLCDKYSYSNYVANLKPDYENSHDDIMELERATRGQNDNPLWQVLRLNRKTASNSSGVIAFCAENDAMRYGLGNEKLIKQNDMLMRAIEEKIEERLNSRVVQSVLDCGMFVTPLGFFSASPDGYFVTEDGRIVVLEIKCPYKYKNTDLESIRRGFNNKRRYRVPHTAFSVNRTGPLDVRVEKKNDHYRQIQAQLYVTNGALAVYLVKIGDSEEVHFVERDEQVIRELREREREEHQRVLRENAKQREFLLERNRRVTFEKNVQVDEAAAKRLARDGFYDWNGRIRCHFCQKTVELERGVDEVLANHVCHTKIGNVRYADVKHRAYVTLQSRIDSFSTLGWSFADAMDVAKLNVFYKDNTFTYYCCGVKIDCDPNDIKDVVTLTNHSDDCDRY</sequence>
<dbReference type="InterPro" id="IPR034720">
    <property type="entry name" value="Viral_alk_exo"/>
</dbReference>
<dbReference type="Pfam" id="PF01771">
    <property type="entry name" value="Viral_alk_exo"/>
    <property type="match status" value="1"/>
</dbReference>
<proteinExistence type="predicted"/>
<dbReference type="GeneID" id="23632123"/>
<organism evidence="5 6">
    <name type="scientific">Spodoptera frugiperda granulovirus</name>
    <dbReference type="NCBI Taxonomy" id="307454"/>
    <lineage>
        <taxon>Viruses</taxon>
        <taxon>Viruses incertae sedis</taxon>
        <taxon>Naldaviricetes</taxon>
        <taxon>Lefavirales</taxon>
        <taxon>Baculoviridae</taxon>
        <taxon>Betabaculovirus</taxon>
        <taxon>Betabaculovirus spofrugiperdae</taxon>
    </lineage>
</organism>
<dbReference type="PANTHER" id="PTHR46609">
    <property type="entry name" value="EXONUCLEASE, PHAGE-TYPE/RECB, C-TERMINAL DOMAIN-CONTAINING PROTEIN"/>
    <property type="match status" value="1"/>
</dbReference>
<dbReference type="GO" id="GO:0004519">
    <property type="term" value="F:endonuclease activity"/>
    <property type="evidence" value="ECO:0007669"/>
    <property type="project" value="UniProtKB-KW"/>
</dbReference>
<dbReference type="EMBL" id="KM371112">
    <property type="protein sequence ID" value="AJK91782.1"/>
    <property type="molecule type" value="Genomic_DNA"/>
</dbReference>
<dbReference type="InterPro" id="IPR011604">
    <property type="entry name" value="PDDEXK-like_dom_sf"/>
</dbReference>
<evidence type="ECO:0000256" key="4">
    <source>
        <dbReference type="ARBA" id="ARBA00022839"/>
    </source>
</evidence>
<dbReference type="Gene3D" id="3.90.320.10">
    <property type="match status" value="1"/>
</dbReference>
<evidence type="ECO:0000256" key="1">
    <source>
        <dbReference type="ARBA" id="ARBA00022722"/>
    </source>
</evidence>
<dbReference type="RefSeq" id="YP_009121906.1">
    <property type="nucleotide sequence ID" value="NC_026511.1"/>
</dbReference>
<dbReference type="SUPFAM" id="SSF57924">
    <property type="entry name" value="Inhibitor of apoptosis (IAP) repeat"/>
    <property type="match status" value="1"/>
</dbReference>
<dbReference type="PANTHER" id="PTHR46609:SF8">
    <property type="entry name" value="YQAJ VIRAL RECOMBINASE DOMAIN-CONTAINING PROTEIN"/>
    <property type="match status" value="1"/>
</dbReference>